<evidence type="ECO:0000313" key="10">
    <source>
        <dbReference type="Proteomes" id="UP000694941"/>
    </source>
</evidence>
<evidence type="ECO:0000313" key="11">
    <source>
        <dbReference type="RefSeq" id="XP_013786332.1"/>
    </source>
</evidence>
<comment type="similarity">
    <text evidence="2">Belongs to the membrane-bound acyltransferase family. Sterol o-acyltransferase subfamily.</text>
</comment>
<comment type="subcellular location">
    <subcellularLocation>
        <location evidence="1">Endoplasmic reticulum membrane</location>
        <topology evidence="1">Multi-pass membrane protein</topology>
    </subcellularLocation>
</comment>
<feature type="transmembrane region" description="Helical" evidence="9">
    <location>
        <begin position="12"/>
        <end position="34"/>
    </location>
</feature>
<sequence>MMKYAFGKSQAVLTVWVLMKISLILLVFPVFHYWAHNRWHFTYKRIVDYIFLTLYIIYLVGLMSFPVSVIIKDEIPPASAVIIMCEQVRLVMKTHAFVRENVPRAKNYKPHQDGEKEDNTPCPDFGKFLYFLFVPTLVYRDNYPRTPCIRWRFVAMNFLQVLACLFYVYYIFERFCVPAFQRFGHERVTPREFLLAVFGCMMPGTLLLFISFFAVLHLWMNAFAEMMRFGDRMFYKDWWNSTSFANYYRTWNVVVHDWLYTYVYKDMHQVMGIKSMAPMFTVFLLSAVIHEYIVTFSFKFFYPVLFVQFGGFGVIFVFLTNKRKAQSWNIFMWLALFVGTGLLMCLYSMEWYARRNCPPVLDSFFDYMIPRSWMCSAFTLK</sequence>
<evidence type="ECO:0000256" key="8">
    <source>
        <dbReference type="ARBA" id="ARBA00023315"/>
    </source>
</evidence>
<dbReference type="PIRSF" id="PIRSF000439">
    <property type="entry name" value="Oat_ACAT_DAG_ARE"/>
    <property type="match status" value="1"/>
</dbReference>
<dbReference type="RefSeq" id="XP_022254657.1">
    <property type="nucleotide sequence ID" value="XM_022398949.1"/>
</dbReference>
<evidence type="ECO:0000256" key="2">
    <source>
        <dbReference type="ARBA" id="ARBA00009010"/>
    </source>
</evidence>
<feature type="transmembrane region" description="Helical" evidence="9">
    <location>
        <begin position="300"/>
        <end position="319"/>
    </location>
</feature>
<keyword evidence="4 9" id="KW-0812">Transmembrane</keyword>
<feature type="transmembrane region" description="Helical" evidence="9">
    <location>
        <begin position="192"/>
        <end position="219"/>
    </location>
</feature>
<dbReference type="PANTHER" id="PTHR10408:SF8">
    <property type="entry name" value="O-ACYLTRANSFERASE"/>
    <property type="match status" value="1"/>
</dbReference>
<proteinExistence type="inferred from homology"/>
<keyword evidence="5" id="KW-0256">Endoplasmic reticulum</keyword>
<feature type="transmembrane region" description="Helical" evidence="9">
    <location>
        <begin position="275"/>
        <end position="294"/>
    </location>
</feature>
<keyword evidence="8" id="KW-0012">Acyltransferase</keyword>
<evidence type="ECO:0000256" key="1">
    <source>
        <dbReference type="ARBA" id="ARBA00004477"/>
    </source>
</evidence>
<feature type="transmembrane region" description="Helical" evidence="9">
    <location>
        <begin position="153"/>
        <end position="172"/>
    </location>
</feature>
<gene>
    <name evidence="11 12" type="primary">LOC106470327</name>
</gene>
<dbReference type="RefSeq" id="XP_013786332.1">
    <property type="nucleotide sequence ID" value="XM_013930878.2"/>
</dbReference>
<reference evidence="11 12" key="1">
    <citation type="submission" date="2025-05" db="UniProtKB">
        <authorList>
            <consortium name="RefSeq"/>
        </authorList>
    </citation>
    <scope>IDENTIFICATION</scope>
    <source>
        <tissue evidence="11 12">Muscle</tissue>
    </source>
</reference>
<dbReference type="InterPro" id="IPR004299">
    <property type="entry name" value="MBOAT_fam"/>
</dbReference>
<name>A0ABM1BPT9_LIMPO</name>
<protein>
    <submittedName>
        <fullName evidence="11 12">Sterol O-acyltransferase 1-like</fullName>
    </submittedName>
</protein>
<feature type="transmembrane region" description="Helical" evidence="9">
    <location>
        <begin position="46"/>
        <end position="71"/>
    </location>
</feature>
<evidence type="ECO:0000256" key="4">
    <source>
        <dbReference type="ARBA" id="ARBA00022692"/>
    </source>
</evidence>
<evidence type="ECO:0000256" key="7">
    <source>
        <dbReference type="ARBA" id="ARBA00023136"/>
    </source>
</evidence>
<keyword evidence="6 9" id="KW-1133">Transmembrane helix</keyword>
<evidence type="ECO:0000256" key="9">
    <source>
        <dbReference type="SAM" id="Phobius"/>
    </source>
</evidence>
<dbReference type="PANTHER" id="PTHR10408">
    <property type="entry name" value="STEROL O-ACYLTRANSFERASE"/>
    <property type="match status" value="1"/>
</dbReference>
<evidence type="ECO:0000256" key="3">
    <source>
        <dbReference type="ARBA" id="ARBA00022679"/>
    </source>
</evidence>
<dbReference type="Proteomes" id="UP000694941">
    <property type="component" value="Unplaced"/>
</dbReference>
<feature type="transmembrane region" description="Helical" evidence="9">
    <location>
        <begin position="331"/>
        <end position="349"/>
    </location>
</feature>
<evidence type="ECO:0000256" key="6">
    <source>
        <dbReference type="ARBA" id="ARBA00022989"/>
    </source>
</evidence>
<keyword evidence="3" id="KW-0808">Transferase</keyword>
<organism evidence="10 11">
    <name type="scientific">Limulus polyphemus</name>
    <name type="common">Atlantic horseshoe crab</name>
    <dbReference type="NCBI Taxonomy" id="6850"/>
    <lineage>
        <taxon>Eukaryota</taxon>
        <taxon>Metazoa</taxon>
        <taxon>Ecdysozoa</taxon>
        <taxon>Arthropoda</taxon>
        <taxon>Chelicerata</taxon>
        <taxon>Merostomata</taxon>
        <taxon>Xiphosura</taxon>
        <taxon>Limulidae</taxon>
        <taxon>Limulus</taxon>
    </lineage>
</organism>
<dbReference type="Pfam" id="PF03062">
    <property type="entry name" value="MBOAT"/>
    <property type="match status" value="1"/>
</dbReference>
<keyword evidence="10" id="KW-1185">Reference proteome</keyword>
<evidence type="ECO:0000256" key="5">
    <source>
        <dbReference type="ARBA" id="ARBA00022824"/>
    </source>
</evidence>
<evidence type="ECO:0000313" key="12">
    <source>
        <dbReference type="RefSeq" id="XP_022254657.1"/>
    </source>
</evidence>
<keyword evidence="7 9" id="KW-0472">Membrane</keyword>
<dbReference type="InterPro" id="IPR014371">
    <property type="entry name" value="Oat_ACAT_DAG_ARE"/>
</dbReference>
<accession>A0ABM1BPT9</accession>
<dbReference type="GeneID" id="106470327"/>